<evidence type="ECO:0000256" key="16">
    <source>
        <dbReference type="PIRSR" id="PIRSR000167-2"/>
    </source>
</evidence>
<keyword evidence="12 14" id="KW-0627">Porphyrin biosynthesis</keyword>
<feature type="binding site" evidence="16">
    <location>
        <position position="60"/>
    </location>
    <ligand>
        <name>[4Fe-4S] cluster</name>
        <dbReference type="ChEBI" id="CHEBI:49883"/>
        <note>4Fe-4S-S-AdoMet</note>
    </ligand>
</feature>
<dbReference type="NCBIfam" id="TIGR00538">
    <property type="entry name" value="hemN"/>
    <property type="match status" value="1"/>
</dbReference>
<dbReference type="PANTHER" id="PTHR13932">
    <property type="entry name" value="COPROPORPHYRINIGEN III OXIDASE"/>
    <property type="match status" value="1"/>
</dbReference>
<evidence type="ECO:0000256" key="4">
    <source>
        <dbReference type="ARBA" id="ARBA00011245"/>
    </source>
</evidence>
<evidence type="ECO:0000256" key="15">
    <source>
        <dbReference type="PIRSR" id="PIRSR000167-1"/>
    </source>
</evidence>
<dbReference type="SFLD" id="SFLDG01065">
    <property type="entry name" value="anaerobic_coproporphyrinogen-I"/>
    <property type="match status" value="1"/>
</dbReference>
<dbReference type="GO" id="GO:0051539">
    <property type="term" value="F:4 iron, 4 sulfur cluster binding"/>
    <property type="evidence" value="ECO:0007669"/>
    <property type="project" value="UniProtKB-KW"/>
</dbReference>
<evidence type="ECO:0000256" key="5">
    <source>
        <dbReference type="ARBA" id="ARBA00022485"/>
    </source>
</evidence>
<evidence type="ECO:0000256" key="14">
    <source>
        <dbReference type="PIRNR" id="PIRNR000167"/>
    </source>
</evidence>
<evidence type="ECO:0000256" key="12">
    <source>
        <dbReference type="ARBA" id="ARBA00023244"/>
    </source>
</evidence>
<keyword evidence="10 14" id="KW-0408">Iron</keyword>
<comment type="catalytic activity">
    <reaction evidence="13 14">
        <text>coproporphyrinogen III + 2 S-adenosyl-L-methionine = protoporphyrinogen IX + 2 5'-deoxyadenosine + 2 L-methionine + 2 CO2</text>
        <dbReference type="Rhea" id="RHEA:15425"/>
        <dbReference type="ChEBI" id="CHEBI:16526"/>
        <dbReference type="ChEBI" id="CHEBI:17319"/>
        <dbReference type="ChEBI" id="CHEBI:57307"/>
        <dbReference type="ChEBI" id="CHEBI:57309"/>
        <dbReference type="ChEBI" id="CHEBI:57844"/>
        <dbReference type="ChEBI" id="CHEBI:59789"/>
        <dbReference type="EC" id="1.3.98.3"/>
    </reaction>
</comment>
<evidence type="ECO:0000256" key="10">
    <source>
        <dbReference type="ARBA" id="ARBA00023004"/>
    </source>
</evidence>
<dbReference type="Proteomes" id="UP000198914">
    <property type="component" value="Unassembled WGS sequence"/>
</dbReference>
<dbReference type="PANTHER" id="PTHR13932:SF6">
    <property type="entry name" value="OXYGEN-INDEPENDENT COPROPORPHYRINOGEN III OXIDASE"/>
    <property type="match status" value="1"/>
</dbReference>
<dbReference type="InterPro" id="IPR034505">
    <property type="entry name" value="Coproporphyrinogen-III_oxidase"/>
</dbReference>
<protein>
    <recommendedName>
        <fullName evidence="14">Coproporphyrinogen-III oxidase</fullName>
        <ecNumber evidence="14">1.3.98.3</ecNumber>
    </recommendedName>
</protein>
<feature type="binding site" evidence="15">
    <location>
        <position position="328"/>
    </location>
    <ligand>
        <name>S-adenosyl-L-methionine</name>
        <dbReference type="ChEBI" id="CHEBI:59789"/>
        <label>1</label>
    </ligand>
</feature>
<evidence type="ECO:0000256" key="2">
    <source>
        <dbReference type="ARBA" id="ARBA00004785"/>
    </source>
</evidence>
<dbReference type="SMART" id="SM00729">
    <property type="entry name" value="Elp3"/>
    <property type="match status" value="1"/>
</dbReference>
<reference evidence="19" key="1">
    <citation type="submission" date="2016-10" db="EMBL/GenBank/DDBJ databases">
        <authorList>
            <person name="Varghese N."/>
            <person name="Submissions S."/>
        </authorList>
    </citation>
    <scope>NUCLEOTIDE SEQUENCE [LARGE SCALE GENOMIC DNA]</scope>
    <source>
        <strain evidence="19">DSM 100420</strain>
    </source>
</reference>
<dbReference type="GO" id="GO:0051989">
    <property type="term" value="F:coproporphyrinogen dehydrogenase activity"/>
    <property type="evidence" value="ECO:0007669"/>
    <property type="project" value="UniProtKB-EC"/>
</dbReference>
<feature type="binding site" evidence="15">
    <location>
        <position position="242"/>
    </location>
    <ligand>
        <name>S-adenosyl-L-methionine</name>
        <dbReference type="ChEBI" id="CHEBI:59789"/>
        <label>2</label>
    </ligand>
</feature>
<feature type="binding site" evidence="15">
    <location>
        <position position="208"/>
    </location>
    <ligand>
        <name>S-adenosyl-L-methionine</name>
        <dbReference type="ChEBI" id="CHEBI:59789"/>
        <label>2</label>
    </ligand>
</feature>
<dbReference type="SFLD" id="SFLDS00029">
    <property type="entry name" value="Radical_SAM"/>
    <property type="match status" value="1"/>
</dbReference>
<name>A0A1H3U5I6_9RHOB</name>
<feature type="binding site" evidence="15">
    <location>
        <position position="144"/>
    </location>
    <ligand>
        <name>S-adenosyl-L-methionine</name>
        <dbReference type="ChEBI" id="CHEBI:59789"/>
        <label>1</label>
    </ligand>
</feature>
<keyword evidence="19" id="KW-1185">Reference proteome</keyword>
<dbReference type="AlphaFoldDB" id="A0A1H3U5I6"/>
<evidence type="ECO:0000256" key="8">
    <source>
        <dbReference type="ARBA" id="ARBA00022723"/>
    </source>
</evidence>
<organism evidence="18 19">
    <name type="scientific">Jannaschia faecimaris</name>
    <dbReference type="NCBI Taxonomy" id="1244108"/>
    <lineage>
        <taxon>Bacteria</taxon>
        <taxon>Pseudomonadati</taxon>
        <taxon>Pseudomonadota</taxon>
        <taxon>Alphaproteobacteria</taxon>
        <taxon>Rhodobacterales</taxon>
        <taxon>Roseobacteraceae</taxon>
        <taxon>Jannaschia</taxon>
    </lineage>
</organism>
<comment type="pathway">
    <text evidence="2 14">Porphyrin-containing compound metabolism; protoporphyrin-IX biosynthesis; protoporphyrinogen-IX from coproporphyrinogen-III (AdoMet route): step 1/1.</text>
</comment>
<comment type="subunit">
    <text evidence="4">Monomer.</text>
</comment>
<dbReference type="GO" id="GO:0006782">
    <property type="term" value="P:protoporphyrinogen IX biosynthetic process"/>
    <property type="evidence" value="ECO:0007669"/>
    <property type="project" value="UniProtKB-UniPathway"/>
</dbReference>
<dbReference type="PIRSF" id="PIRSF000167">
    <property type="entry name" value="HemN"/>
    <property type="match status" value="1"/>
</dbReference>
<evidence type="ECO:0000256" key="1">
    <source>
        <dbReference type="ARBA" id="ARBA00004496"/>
    </source>
</evidence>
<feature type="binding site" evidence="15">
    <location>
        <position position="111"/>
    </location>
    <ligand>
        <name>S-adenosyl-L-methionine</name>
        <dbReference type="ChEBI" id="CHEBI:59789"/>
        <label>1</label>
    </ligand>
</feature>
<evidence type="ECO:0000256" key="3">
    <source>
        <dbReference type="ARBA" id="ARBA00005493"/>
    </source>
</evidence>
<dbReference type="Gene3D" id="3.30.750.200">
    <property type="match status" value="1"/>
</dbReference>
<keyword evidence="7 14" id="KW-0949">S-adenosyl-L-methionine</keyword>
<dbReference type="GO" id="GO:0046872">
    <property type="term" value="F:metal ion binding"/>
    <property type="evidence" value="ECO:0007669"/>
    <property type="project" value="UniProtKB-KW"/>
</dbReference>
<evidence type="ECO:0000256" key="9">
    <source>
        <dbReference type="ARBA" id="ARBA00023002"/>
    </source>
</evidence>
<feature type="binding site" evidence="15">
    <location>
        <position position="54"/>
    </location>
    <ligand>
        <name>S-adenosyl-L-methionine</name>
        <dbReference type="ChEBI" id="CHEBI:59789"/>
        <label>1</label>
    </ligand>
</feature>
<keyword evidence="6 14" id="KW-0963">Cytoplasm</keyword>
<feature type="binding site" evidence="15">
    <location>
        <begin position="112"/>
        <end position="113"/>
    </location>
    <ligand>
        <name>S-adenosyl-L-methionine</name>
        <dbReference type="ChEBI" id="CHEBI:59789"/>
        <label>2</label>
    </ligand>
</feature>
<comment type="similarity">
    <text evidence="3 14">Belongs to the anaerobic coproporphyrinogen-III oxidase family.</text>
</comment>
<evidence type="ECO:0000256" key="11">
    <source>
        <dbReference type="ARBA" id="ARBA00023014"/>
    </source>
</evidence>
<dbReference type="InterPro" id="IPR004558">
    <property type="entry name" value="Coprogen_oxidase_HemN"/>
</dbReference>
<evidence type="ECO:0000313" key="18">
    <source>
        <dbReference type="EMBL" id="SDZ57632.1"/>
    </source>
</evidence>
<feature type="domain" description="Radical SAM core" evidence="17">
    <location>
        <begin position="45"/>
        <end position="282"/>
    </location>
</feature>
<feature type="binding site" evidence="15">
    <location>
        <begin position="66"/>
        <end position="68"/>
    </location>
    <ligand>
        <name>S-adenosyl-L-methionine</name>
        <dbReference type="ChEBI" id="CHEBI:59789"/>
        <label>2</label>
    </ligand>
</feature>
<dbReference type="InterPro" id="IPR058240">
    <property type="entry name" value="rSAM_sf"/>
</dbReference>
<dbReference type="InterPro" id="IPR007197">
    <property type="entry name" value="rSAM"/>
</dbReference>
<dbReference type="InterPro" id="IPR006638">
    <property type="entry name" value="Elp3/MiaA/NifB-like_rSAM"/>
</dbReference>
<dbReference type="SUPFAM" id="SSF102114">
    <property type="entry name" value="Radical SAM enzymes"/>
    <property type="match status" value="1"/>
</dbReference>
<accession>A0A1H3U5I6</accession>
<comment type="subcellular location">
    <subcellularLocation>
        <location evidence="1 14">Cytoplasm</location>
    </subcellularLocation>
</comment>
<gene>
    <name evidence="18" type="ORF">SAMN05444004_1246</name>
</gene>
<evidence type="ECO:0000256" key="13">
    <source>
        <dbReference type="ARBA" id="ARBA00048321"/>
    </source>
</evidence>
<sequence length="447" mass="48375">MKQEIPPFTERALTSRAPRYTSYPPATQFDESVGPDQAGAWLGQVDPAQPISLYVHIPFCRRLCWFCACRTQGSATEAPLVPYLDSLAQEVLLVSDALPAGVTVGHLHLGGGTPTFLPPQQMARLFAMLDADFPRAPGAEISVEVDPTELDDARLDALAAGGVTRASLGVQDFDPRVQAAIGRPQSFDQTRAAVEGLRARGIDAINLDLLYGLPHQTAETLRKTVDLALSLNPDRLALYGYAHVPWASKRQVMIKEADLPDAVTRLALTMQASAQFEAAGYRPVGIDHFARPEDPMARAAADGTLRRNFQGYTTDMARTLIGLGASSISHLPQGYVQNAARTADWKARLAQGRLTAVRGHALTPTDRLEGAVIERLLCDFTVDPMTFHDPTAARRLIARAAREWSDAVTVDSAGVLRVNDDAQHVARMIALEMDAYASPAGRHSVAV</sequence>
<evidence type="ECO:0000256" key="7">
    <source>
        <dbReference type="ARBA" id="ARBA00022691"/>
    </source>
</evidence>
<evidence type="ECO:0000256" key="6">
    <source>
        <dbReference type="ARBA" id="ARBA00022490"/>
    </source>
</evidence>
<keyword evidence="8 14" id="KW-0479">Metal-binding</keyword>
<dbReference type="OrthoDB" id="9808022at2"/>
<keyword evidence="11 14" id="KW-0411">Iron-sulfur</keyword>
<evidence type="ECO:0000313" key="19">
    <source>
        <dbReference type="Proteomes" id="UP000198914"/>
    </source>
</evidence>
<dbReference type="CDD" id="cd01335">
    <property type="entry name" value="Radical_SAM"/>
    <property type="match status" value="1"/>
</dbReference>
<comment type="cofactor">
    <cofactor evidence="14 16">
        <name>[4Fe-4S] cluster</name>
        <dbReference type="ChEBI" id="CHEBI:49883"/>
    </cofactor>
    <text evidence="14 16">Binds 1 [4Fe-4S] cluster. The cluster is coordinated with 3 cysteines and an exchangeable S-adenosyl-L-methionine.</text>
</comment>
<dbReference type="UniPathway" id="UPA00251">
    <property type="reaction ID" value="UER00323"/>
</dbReference>
<proteinExistence type="inferred from homology"/>
<feature type="binding site" evidence="16">
    <location>
        <position position="64"/>
    </location>
    <ligand>
        <name>[4Fe-4S] cluster</name>
        <dbReference type="ChEBI" id="CHEBI:49883"/>
        <note>4Fe-4S-S-AdoMet</note>
    </ligand>
</feature>
<dbReference type="EC" id="1.3.98.3" evidence="14"/>
<keyword evidence="5 14" id="KW-0004">4Fe-4S</keyword>
<dbReference type="GO" id="GO:0004109">
    <property type="term" value="F:coproporphyrinogen oxidase activity"/>
    <property type="evidence" value="ECO:0007669"/>
    <property type="project" value="InterPro"/>
</dbReference>
<dbReference type="EMBL" id="FNPX01000024">
    <property type="protein sequence ID" value="SDZ57632.1"/>
    <property type="molecule type" value="Genomic_DNA"/>
</dbReference>
<keyword evidence="9 14" id="KW-0560">Oxidoreductase</keyword>
<dbReference type="Pfam" id="PF04055">
    <property type="entry name" value="Radical_SAM"/>
    <property type="match status" value="1"/>
</dbReference>
<evidence type="ECO:0000259" key="17">
    <source>
        <dbReference type="PROSITE" id="PS51918"/>
    </source>
</evidence>
<feature type="binding site" evidence="16">
    <location>
        <position position="67"/>
    </location>
    <ligand>
        <name>[4Fe-4S] cluster</name>
        <dbReference type="ChEBI" id="CHEBI:49883"/>
        <note>4Fe-4S-S-AdoMet</note>
    </ligand>
</feature>
<feature type="binding site" evidence="15">
    <location>
        <position position="171"/>
    </location>
    <ligand>
        <name>S-adenosyl-L-methionine</name>
        <dbReference type="ChEBI" id="CHEBI:59789"/>
        <label>2</label>
    </ligand>
</feature>
<dbReference type="GO" id="GO:0005737">
    <property type="term" value="C:cytoplasm"/>
    <property type="evidence" value="ECO:0007669"/>
    <property type="project" value="UniProtKB-SubCell"/>
</dbReference>
<dbReference type="PROSITE" id="PS51918">
    <property type="entry name" value="RADICAL_SAM"/>
    <property type="match status" value="1"/>
</dbReference>
<feature type="binding site" evidence="15">
    <location>
        <position position="183"/>
    </location>
    <ligand>
        <name>S-adenosyl-L-methionine</name>
        <dbReference type="ChEBI" id="CHEBI:59789"/>
        <label>2</label>
    </ligand>
</feature>
<dbReference type="STRING" id="1244108.SAMN05444004_1246"/>
<dbReference type="RefSeq" id="WP_092647794.1">
    <property type="nucleotide sequence ID" value="NZ_FNPX01000024.1"/>
</dbReference>